<evidence type="ECO:0000313" key="3">
    <source>
        <dbReference type="Proteomes" id="UP001221302"/>
    </source>
</evidence>
<proteinExistence type="predicted"/>
<keyword evidence="1" id="KW-0472">Membrane</keyword>
<feature type="transmembrane region" description="Helical" evidence="1">
    <location>
        <begin position="6"/>
        <end position="23"/>
    </location>
</feature>
<sequence length="164" mass="19121">MDDLIRILIFIIFVWSIIGGLKSDKKRKLPQNKLPQNYGGKEKKPLPSYNKLPEEIIGEMFGIKIPKSEEYSESYETKDLEKEVVDLENSKQEAKTQWDLDYDKITFTDNLQKKDLNVSYEINQAEKVKLNYSKVIIDKLKNKSSLKDAIIISEILNKPKALRR</sequence>
<reference evidence="2" key="1">
    <citation type="submission" date="2023-03" db="EMBL/GenBank/DDBJ databases">
        <title>Stygiobacter electus gen. nov., sp. nov., facultatively anaerobic thermotolerant bacterium of the class Ignavibacteria from a well of Yessentuki mineral water deposit.</title>
        <authorList>
            <person name="Podosokorskaya O.A."/>
            <person name="Elcheninov A.G."/>
            <person name="Petrova N.F."/>
            <person name="Zavarzina D.G."/>
            <person name="Kublanov I.V."/>
            <person name="Merkel A.Y."/>
        </authorList>
    </citation>
    <scope>NUCLEOTIDE SEQUENCE</scope>
    <source>
        <strain evidence="2">09-Me</strain>
    </source>
</reference>
<evidence type="ECO:0000313" key="2">
    <source>
        <dbReference type="EMBL" id="MDF1611373.1"/>
    </source>
</evidence>
<keyword evidence="3" id="KW-1185">Reference proteome</keyword>
<comment type="caution">
    <text evidence="2">The sequence shown here is derived from an EMBL/GenBank/DDBJ whole genome shotgun (WGS) entry which is preliminary data.</text>
</comment>
<gene>
    <name evidence="2" type="ORF">P0M35_04365</name>
</gene>
<dbReference type="Proteomes" id="UP001221302">
    <property type="component" value="Unassembled WGS sequence"/>
</dbReference>
<keyword evidence="1" id="KW-0812">Transmembrane</keyword>
<dbReference type="RefSeq" id="WP_321535140.1">
    <property type="nucleotide sequence ID" value="NZ_JARGDL010000004.1"/>
</dbReference>
<protein>
    <submittedName>
        <fullName evidence="2">Uncharacterized protein</fullName>
    </submittedName>
</protein>
<evidence type="ECO:0000256" key="1">
    <source>
        <dbReference type="SAM" id="Phobius"/>
    </source>
</evidence>
<name>A0AAE3TDM1_9BACT</name>
<dbReference type="AlphaFoldDB" id="A0AAE3TDM1"/>
<accession>A0AAE3TDM1</accession>
<keyword evidence="1" id="KW-1133">Transmembrane helix</keyword>
<dbReference type="EMBL" id="JARGDL010000004">
    <property type="protein sequence ID" value="MDF1611373.1"/>
    <property type="molecule type" value="Genomic_DNA"/>
</dbReference>
<organism evidence="2 3">
    <name type="scientific">Stygiobacter electus</name>
    <dbReference type="NCBI Taxonomy" id="3032292"/>
    <lineage>
        <taxon>Bacteria</taxon>
        <taxon>Pseudomonadati</taxon>
        <taxon>Ignavibacteriota</taxon>
        <taxon>Ignavibacteria</taxon>
        <taxon>Ignavibacteriales</taxon>
        <taxon>Melioribacteraceae</taxon>
        <taxon>Stygiobacter</taxon>
    </lineage>
</organism>